<gene>
    <name evidence="2" type="ORF">PR048_001609</name>
</gene>
<proteinExistence type="predicted"/>
<protein>
    <submittedName>
        <fullName evidence="2">Uncharacterized protein</fullName>
    </submittedName>
</protein>
<evidence type="ECO:0000313" key="2">
    <source>
        <dbReference type="EMBL" id="KAJ8896265.1"/>
    </source>
</evidence>
<feature type="compositionally biased region" description="Acidic residues" evidence="1">
    <location>
        <begin position="1"/>
        <end position="14"/>
    </location>
</feature>
<feature type="region of interest" description="Disordered" evidence="1">
    <location>
        <begin position="1"/>
        <end position="24"/>
    </location>
</feature>
<accession>A0ABQ9IHT6</accession>
<keyword evidence="3" id="KW-1185">Reference proteome</keyword>
<evidence type="ECO:0000313" key="3">
    <source>
        <dbReference type="Proteomes" id="UP001159363"/>
    </source>
</evidence>
<organism evidence="2 3">
    <name type="scientific">Dryococelus australis</name>
    <dbReference type="NCBI Taxonomy" id="614101"/>
    <lineage>
        <taxon>Eukaryota</taxon>
        <taxon>Metazoa</taxon>
        <taxon>Ecdysozoa</taxon>
        <taxon>Arthropoda</taxon>
        <taxon>Hexapoda</taxon>
        <taxon>Insecta</taxon>
        <taxon>Pterygota</taxon>
        <taxon>Neoptera</taxon>
        <taxon>Polyneoptera</taxon>
        <taxon>Phasmatodea</taxon>
        <taxon>Verophasmatodea</taxon>
        <taxon>Anareolatae</taxon>
        <taxon>Phasmatidae</taxon>
        <taxon>Eurycanthinae</taxon>
        <taxon>Dryococelus</taxon>
    </lineage>
</organism>
<dbReference type="Proteomes" id="UP001159363">
    <property type="component" value="Chromosome 1"/>
</dbReference>
<comment type="caution">
    <text evidence="2">The sequence shown here is derived from an EMBL/GenBank/DDBJ whole genome shotgun (WGS) entry which is preliminary data.</text>
</comment>
<evidence type="ECO:0000256" key="1">
    <source>
        <dbReference type="SAM" id="MobiDB-lite"/>
    </source>
</evidence>
<reference evidence="2 3" key="1">
    <citation type="submission" date="2023-02" db="EMBL/GenBank/DDBJ databases">
        <title>LHISI_Scaffold_Assembly.</title>
        <authorList>
            <person name="Stuart O.P."/>
            <person name="Cleave R."/>
            <person name="Magrath M.J.L."/>
            <person name="Mikheyev A.S."/>
        </authorList>
    </citation>
    <scope>NUCLEOTIDE SEQUENCE [LARGE SCALE GENOMIC DNA]</scope>
    <source>
        <strain evidence="2">Daus_M_001</strain>
        <tissue evidence="2">Leg muscle</tissue>
    </source>
</reference>
<sequence length="145" mass="16159">MEEGITEEDTEEEGGDIKDQGPIGINGMEGILMTEQVVRPKGRTSSRQTREEVACLTLHFHSTLSSRGGMDPHLDHSILEIIPRNKRTIDQTLTGQCSTQFDSIKISQLPSVNNECVSKGEVQCEIQQLVKARMFSAVEKRKGKF</sequence>
<dbReference type="EMBL" id="JARBHB010000001">
    <property type="protein sequence ID" value="KAJ8896265.1"/>
    <property type="molecule type" value="Genomic_DNA"/>
</dbReference>
<name>A0ABQ9IHT6_9NEOP</name>